<dbReference type="GO" id="GO:0050626">
    <property type="term" value="F:trimethylamine-N-oxide reductase (cytochrome c) activity"/>
    <property type="evidence" value="ECO:0007669"/>
    <property type="project" value="UniProtKB-EC"/>
</dbReference>
<evidence type="ECO:0000256" key="3">
    <source>
        <dbReference type="ARBA" id="ARBA00011885"/>
    </source>
</evidence>
<evidence type="ECO:0000313" key="13">
    <source>
        <dbReference type="EMBL" id="KAA5612553.1"/>
    </source>
</evidence>
<evidence type="ECO:0000256" key="8">
    <source>
        <dbReference type="ARBA" id="ARBA00023002"/>
    </source>
</evidence>
<dbReference type="GO" id="GO:0043546">
    <property type="term" value="F:molybdopterin cofactor binding"/>
    <property type="evidence" value="ECO:0007669"/>
    <property type="project" value="InterPro"/>
</dbReference>
<evidence type="ECO:0000259" key="11">
    <source>
        <dbReference type="Pfam" id="PF01568"/>
    </source>
</evidence>
<dbReference type="SUPFAM" id="SSF53706">
    <property type="entry name" value="Formate dehydrogenase/DMSO reductase, domains 1-3"/>
    <property type="match status" value="1"/>
</dbReference>
<organism evidence="13 14">
    <name type="scientific">Rhodovastum atsumiense</name>
    <dbReference type="NCBI Taxonomy" id="504468"/>
    <lineage>
        <taxon>Bacteria</taxon>
        <taxon>Pseudomonadati</taxon>
        <taxon>Pseudomonadota</taxon>
        <taxon>Alphaproteobacteria</taxon>
        <taxon>Acetobacterales</taxon>
        <taxon>Acetobacteraceae</taxon>
        <taxon>Rhodovastum</taxon>
    </lineage>
</organism>
<dbReference type="InterPro" id="IPR006656">
    <property type="entry name" value="Mopterin_OxRdtase"/>
</dbReference>
<feature type="binding site" evidence="9">
    <location>
        <position position="155"/>
    </location>
    <ligand>
        <name>Mo-bis(molybdopterin guanine dinucleotide)</name>
        <dbReference type="ChEBI" id="CHEBI:60539"/>
    </ligand>
</feature>
<comment type="cofactor">
    <cofactor evidence="9">
        <name>Mo-bis(molybdopterin guanine dinucleotide)</name>
        <dbReference type="ChEBI" id="CHEBI:60539"/>
    </cofactor>
    <text evidence="9">Binds 1 molybdenum-bis(molybdopterin guanine dinucleotide) (Mo-bis-MGD) cofactor per subunit.</text>
</comment>
<feature type="binding site" evidence="9">
    <location>
        <position position="365"/>
    </location>
    <ligand>
        <name>Mo-bis(molybdopterin guanine dinucleotide)</name>
        <dbReference type="ChEBI" id="CHEBI:60539"/>
    </ligand>
</feature>
<dbReference type="PROSITE" id="PS00932">
    <property type="entry name" value="MOLYBDOPTERIN_PROK_3"/>
    <property type="match status" value="1"/>
</dbReference>
<dbReference type="Gene3D" id="2.40.40.20">
    <property type="match status" value="1"/>
</dbReference>
<dbReference type="Pfam" id="PF00384">
    <property type="entry name" value="Molybdopterin"/>
    <property type="match status" value="1"/>
</dbReference>
<dbReference type="EC" id="1.7.2.3" evidence="3"/>
<evidence type="ECO:0000259" key="12">
    <source>
        <dbReference type="Pfam" id="PF18364"/>
    </source>
</evidence>
<evidence type="ECO:0000256" key="9">
    <source>
        <dbReference type="PIRSR" id="PIRSR606658-1"/>
    </source>
</evidence>
<keyword evidence="7" id="KW-0574">Periplasm</keyword>
<dbReference type="InterPro" id="IPR009010">
    <property type="entry name" value="Asp_de-COase-like_dom_sf"/>
</dbReference>
<evidence type="ECO:0000256" key="2">
    <source>
        <dbReference type="ARBA" id="ARBA00010312"/>
    </source>
</evidence>
<dbReference type="InterPro" id="IPR050612">
    <property type="entry name" value="Prok_Mopterin_Oxidored"/>
</dbReference>
<feature type="domain" description="Molybdopterin oxidoreductase N-terminal" evidence="12">
    <location>
        <begin position="49"/>
        <end position="89"/>
    </location>
</feature>
<dbReference type="InterPro" id="IPR041954">
    <property type="entry name" value="CT_DMSOR/BSOR/TMAOR"/>
</dbReference>
<keyword evidence="5 9" id="KW-0479">Metal-binding</keyword>
<dbReference type="EMBL" id="VWPK01000011">
    <property type="protein sequence ID" value="KAA5612553.1"/>
    <property type="molecule type" value="Genomic_DNA"/>
</dbReference>
<dbReference type="CDD" id="cd02769">
    <property type="entry name" value="MopB_DMSOR-BSOR-TMAOR"/>
    <property type="match status" value="1"/>
</dbReference>
<dbReference type="Pfam" id="PF18364">
    <property type="entry name" value="Molybdopterin_N"/>
    <property type="match status" value="1"/>
</dbReference>
<dbReference type="InterPro" id="IPR006658">
    <property type="entry name" value="BisC"/>
</dbReference>
<dbReference type="GO" id="GO:0009061">
    <property type="term" value="P:anaerobic respiration"/>
    <property type="evidence" value="ECO:0007669"/>
    <property type="project" value="TreeGrafter"/>
</dbReference>
<dbReference type="NCBIfam" id="NF011682">
    <property type="entry name" value="PRK15102.1"/>
    <property type="match status" value="1"/>
</dbReference>
<feature type="binding site" evidence="9">
    <location>
        <position position="477"/>
    </location>
    <ligand>
        <name>Mo-bis(molybdopterin guanine dinucleotide)</name>
        <dbReference type="ChEBI" id="CHEBI:60539"/>
    </ligand>
</feature>
<dbReference type="NCBIfam" id="TIGR00509">
    <property type="entry name" value="bisC_fam"/>
    <property type="match status" value="1"/>
</dbReference>
<dbReference type="InterPro" id="IPR006311">
    <property type="entry name" value="TAT_signal"/>
</dbReference>
<evidence type="ECO:0000256" key="7">
    <source>
        <dbReference type="ARBA" id="ARBA00022764"/>
    </source>
</evidence>
<dbReference type="GO" id="GO:0009055">
    <property type="term" value="F:electron transfer activity"/>
    <property type="evidence" value="ECO:0007669"/>
    <property type="project" value="TreeGrafter"/>
</dbReference>
<name>A0A5M6IW40_9PROT</name>
<keyword evidence="14" id="KW-1185">Reference proteome</keyword>
<evidence type="ECO:0000256" key="1">
    <source>
        <dbReference type="ARBA" id="ARBA00004418"/>
    </source>
</evidence>
<evidence type="ECO:0000256" key="6">
    <source>
        <dbReference type="ARBA" id="ARBA00022729"/>
    </source>
</evidence>
<keyword evidence="4 9" id="KW-0500">Molybdenum</keyword>
<gene>
    <name evidence="13" type="primary">torA</name>
    <name evidence="13" type="ORF">F1189_08845</name>
</gene>
<keyword evidence="6" id="KW-0732">Signal</keyword>
<dbReference type="PROSITE" id="PS51318">
    <property type="entry name" value="TAT"/>
    <property type="match status" value="1"/>
</dbReference>
<dbReference type="OrthoDB" id="9759518at2"/>
<feature type="domain" description="Molybdopterin dinucleotide-binding" evidence="11">
    <location>
        <begin position="677"/>
        <end position="795"/>
    </location>
</feature>
<dbReference type="InterPro" id="IPR006657">
    <property type="entry name" value="MoPterin_dinucl-bd_dom"/>
</dbReference>
<feature type="binding site" evidence="9">
    <location>
        <position position="520"/>
    </location>
    <ligand>
        <name>Mo-bis(molybdopterin guanine dinucleotide)</name>
        <dbReference type="ChEBI" id="CHEBI:60539"/>
    </ligand>
</feature>
<feature type="binding site" evidence="9">
    <location>
        <position position="778"/>
    </location>
    <ligand>
        <name>Mo-bis(molybdopterin guanine dinucleotide)</name>
        <dbReference type="ChEBI" id="CHEBI:60539"/>
    </ligand>
</feature>
<dbReference type="SUPFAM" id="SSF50692">
    <property type="entry name" value="ADC-like"/>
    <property type="match status" value="1"/>
</dbReference>
<dbReference type="Gene3D" id="3.40.228.10">
    <property type="entry name" value="Dimethylsulfoxide Reductase, domain 2"/>
    <property type="match status" value="1"/>
</dbReference>
<comment type="caution">
    <text evidence="13">The sequence shown here is derived from an EMBL/GenBank/DDBJ whole genome shotgun (WGS) entry which is preliminary data.</text>
</comment>
<feature type="domain" description="Molybdopterin oxidoreductase" evidence="10">
    <location>
        <begin position="93"/>
        <end position="560"/>
    </location>
</feature>
<dbReference type="Gene3D" id="3.90.55.10">
    <property type="entry name" value="Dimethylsulfoxide Reductase, domain 3"/>
    <property type="match status" value="1"/>
</dbReference>
<evidence type="ECO:0000256" key="4">
    <source>
        <dbReference type="ARBA" id="ARBA00022505"/>
    </source>
</evidence>
<feature type="binding site" evidence="9">
    <location>
        <position position="473"/>
    </location>
    <ligand>
        <name>Mo-bis(molybdopterin guanine dinucleotide)</name>
        <dbReference type="ChEBI" id="CHEBI:60539"/>
    </ligand>
</feature>
<dbReference type="InterPro" id="IPR041460">
    <property type="entry name" value="Molybdopterin_N"/>
</dbReference>
<dbReference type="AlphaFoldDB" id="A0A5M6IW40"/>
<evidence type="ECO:0000313" key="14">
    <source>
        <dbReference type="Proteomes" id="UP000325255"/>
    </source>
</evidence>
<dbReference type="GO" id="GO:0030288">
    <property type="term" value="C:outer membrane-bounded periplasmic space"/>
    <property type="evidence" value="ECO:0007669"/>
    <property type="project" value="TreeGrafter"/>
</dbReference>
<dbReference type="PANTHER" id="PTHR43742">
    <property type="entry name" value="TRIMETHYLAMINE-N-OXIDE REDUCTASE"/>
    <property type="match status" value="1"/>
</dbReference>
<evidence type="ECO:0000259" key="10">
    <source>
        <dbReference type="Pfam" id="PF00384"/>
    </source>
</evidence>
<dbReference type="Gene3D" id="3.40.50.740">
    <property type="match status" value="1"/>
</dbReference>
<feature type="binding site" evidence="9">
    <location>
        <position position="550"/>
    </location>
    <ligand>
        <name>Mo-bis(molybdopterin guanine dinucleotide)</name>
        <dbReference type="ChEBI" id="CHEBI:60539"/>
    </ligand>
</feature>
<dbReference type="PANTHER" id="PTHR43742:SF10">
    <property type="entry name" value="TRIMETHYLAMINE-N-OXIDE REDUCTASE 2"/>
    <property type="match status" value="1"/>
</dbReference>
<dbReference type="InterPro" id="IPR006655">
    <property type="entry name" value="Mopterin_OxRdtase_prok_CS"/>
</dbReference>
<proteinExistence type="inferred from homology"/>
<comment type="subcellular location">
    <subcellularLocation>
        <location evidence="1">Periplasm</location>
    </subcellularLocation>
</comment>
<reference evidence="13 14" key="1">
    <citation type="submission" date="2019-09" db="EMBL/GenBank/DDBJ databases">
        <title>Genome sequence of Rhodovastum atsumiense, a diverse member of the Acetobacteraceae family of non-sulfur purple photosynthetic bacteria.</title>
        <authorList>
            <person name="Meyer T."/>
            <person name="Kyndt J."/>
        </authorList>
    </citation>
    <scope>NUCLEOTIDE SEQUENCE [LARGE SCALE GENOMIC DNA]</scope>
    <source>
        <strain evidence="13 14">DSM 21279</strain>
    </source>
</reference>
<keyword evidence="8 13" id="KW-0560">Oxidoreductase</keyword>
<accession>A0A5M6IW40</accession>
<dbReference type="FunFam" id="2.40.40.20:FF:000009">
    <property type="entry name" value="Biotin sulfoxide reductase 2"/>
    <property type="match status" value="1"/>
</dbReference>
<sequence>MTIPDTQAASPCALTRRRLLVSAAALGATATIGGMPGRARAAGPQEILSGSHWGAFHARVEDGRFVSLRPWEKDPRPSPTLAGVQDIVYNPARIRYPMVRRAWLEQGPGAAPETRGTGDFVRVSWDKALDLVAGEIRRMQAEHGPWALFGGSYGWRSSGRVGNPQTMLKRLLNLSGGYVESSSNYSKAALEGIMPYVVGSVEAEGQQTAYGTVTENTELLVFWACSPLGNNHISAAIPDHQVWGWFDELAKRGKKAIFIDPVRTDACKKLNAEWIAPRPHTDVAMMIGIAHTLLSENLHDSKFLKDCTRGFDRFADYLTGKSDGIAKSVEWAEAICGIPAAVIRDLARRFAKNRTMLVGGWATQRQQHGEQAPWMLITLACMLGQIGLPGGGFVQRYHIDGGGAPMSLAPPLGNGMSAGKRVETKPWTEDRGTKVIPCARIVDMLLNPGGEYEHNGKRFKYPDVRFAYWVGGNPFHHHQDRNRQVAAWKKFETFIVQDFQWTASARMADIVLPATTTVERNDIERVGPSAGVAIMAMRKIIDPVFEARNDYDIFKDLAKRLGVEQPFTEGKSEMDWIRASYDAALAAAKPKNIPMPDFDSFWNGAGVVEFEVPAASKKWIKYAAFRQDPLLNPLPTPSGKIEIFSTAIERMKYEDCPPHPTWMEPVERLGRPGKYPLHVNSSHPELRLHSQLCGSAAVRKLYEVAGRSPCWINPADAASRGIKDGDTVRVFNDRGQCLAGAVVTEDIRPGVLRLQEGAWYDPLDPGKPDTLCKFGDPNVLTPDIGTSRLSQATSACTTMAEVEKFQGMPPEVTVFTAPARAG</sequence>
<protein>
    <recommendedName>
        <fullName evidence="3">trimethylamine-N-oxide reductase</fullName>
        <ecNumber evidence="3">1.7.2.3</ecNumber>
    </recommendedName>
</protein>
<dbReference type="PROSITE" id="PS00490">
    <property type="entry name" value="MOLYBDOPTERIN_PROK_2"/>
    <property type="match status" value="1"/>
</dbReference>
<dbReference type="Pfam" id="PF01568">
    <property type="entry name" value="Molydop_binding"/>
    <property type="match status" value="1"/>
</dbReference>
<dbReference type="CDD" id="cd02793">
    <property type="entry name" value="MopB_CT_DMSOR-BSOR-TMAOR"/>
    <property type="match status" value="1"/>
</dbReference>
<evidence type="ECO:0000256" key="5">
    <source>
        <dbReference type="ARBA" id="ARBA00022723"/>
    </source>
</evidence>
<comment type="similarity">
    <text evidence="2">Belongs to the prokaryotic molybdopterin-containing oxidoreductase family.</text>
</comment>
<dbReference type="GO" id="GO:0030151">
    <property type="term" value="F:molybdenum ion binding"/>
    <property type="evidence" value="ECO:0007669"/>
    <property type="project" value="TreeGrafter"/>
</dbReference>
<dbReference type="RefSeq" id="WP_150040368.1">
    <property type="nucleotide sequence ID" value="NZ_OW485601.1"/>
</dbReference>
<dbReference type="Proteomes" id="UP000325255">
    <property type="component" value="Unassembled WGS sequence"/>
</dbReference>